<dbReference type="EMBL" id="FNVB01000002">
    <property type="protein sequence ID" value="SEG16120.1"/>
    <property type="molecule type" value="Genomic_DNA"/>
</dbReference>
<dbReference type="Proteomes" id="UP000199690">
    <property type="component" value="Unassembled WGS sequence"/>
</dbReference>
<dbReference type="Proteomes" id="UP000236729">
    <property type="component" value="Unassembled WGS sequence"/>
</dbReference>
<reference evidence="1" key="2">
    <citation type="submission" date="2016-10" db="EMBL/GenBank/DDBJ databases">
        <authorList>
            <person name="de Groot N.N."/>
        </authorList>
    </citation>
    <scope>NUCLEOTIDE SEQUENCE [LARGE SCALE GENOMIC DNA]</scope>
    <source>
        <strain evidence="1">ATCC 20501</strain>
    </source>
</reference>
<sequence length="64" mass="7222">MRTLLHLQRTHEWRRVHTRLEAAVHLCCHRLVPAITAELRRAGSAGELTARITARAASVCRAAR</sequence>
<accession>A0A1I2G0L4</accession>
<evidence type="ECO:0000313" key="1">
    <source>
        <dbReference type="EMBL" id="SEG16120.1"/>
    </source>
</evidence>
<organism evidence="1 4">
    <name type="scientific">Saccharopolyspora kobensis</name>
    <dbReference type="NCBI Taxonomy" id="146035"/>
    <lineage>
        <taxon>Bacteria</taxon>
        <taxon>Bacillati</taxon>
        <taxon>Actinomycetota</taxon>
        <taxon>Actinomycetes</taxon>
        <taxon>Pseudonocardiales</taxon>
        <taxon>Pseudonocardiaceae</taxon>
        <taxon>Saccharopolyspora</taxon>
    </lineage>
</organism>
<protein>
    <submittedName>
        <fullName evidence="1">Uncharacterized protein</fullName>
    </submittedName>
</protein>
<gene>
    <name evidence="1" type="ORF">SAMN02982929_01667</name>
    <name evidence="2" type="ORF">SAMN05216506_11975</name>
</gene>
<dbReference type="AlphaFoldDB" id="A0A1H5XXL0"/>
<evidence type="ECO:0000313" key="3">
    <source>
        <dbReference type="Proteomes" id="UP000199690"/>
    </source>
</evidence>
<keyword evidence="3" id="KW-1185">Reference proteome</keyword>
<dbReference type="EMBL" id="FOME01000019">
    <property type="protein sequence ID" value="SFF10659.1"/>
    <property type="molecule type" value="Genomic_DNA"/>
</dbReference>
<accession>A0A1H5XXL0</accession>
<evidence type="ECO:0000313" key="4">
    <source>
        <dbReference type="Proteomes" id="UP000236729"/>
    </source>
</evidence>
<reference evidence="3 4" key="1">
    <citation type="submission" date="2016-10" db="EMBL/GenBank/DDBJ databases">
        <authorList>
            <person name="Varghese N."/>
            <person name="Submissions S."/>
        </authorList>
    </citation>
    <scope>NUCLEOTIDE SEQUENCE [LARGE SCALE GENOMIC DNA]</scope>
    <source>
        <strain evidence="4">ATCC 20501</strain>
        <strain evidence="2 3">CGMCC 4.3529</strain>
    </source>
</reference>
<name>A0A1H5XXL0_9PSEU</name>
<evidence type="ECO:0000313" key="2">
    <source>
        <dbReference type="EMBL" id="SFF10659.1"/>
    </source>
</evidence>
<proteinExistence type="predicted"/>
<dbReference type="RefSeq" id="WP_093358143.1">
    <property type="nucleotide sequence ID" value="NZ_FNVB01000002.1"/>
</dbReference>